<reference evidence="3 4" key="1">
    <citation type="submission" date="2018-06" db="EMBL/GenBank/DDBJ databases">
        <title>Phytoactinopolyspora halophila sp. nov., a novel halophilic actinomycete isolated from a saline soil in China.</title>
        <authorList>
            <person name="Tang S.-K."/>
        </authorList>
    </citation>
    <scope>NUCLEOTIDE SEQUENCE [LARGE SCALE GENOMIC DNA]</scope>
    <source>
        <strain evidence="3 4">YIM 96934</strain>
    </source>
</reference>
<dbReference type="InterPro" id="IPR003767">
    <property type="entry name" value="Malate/L-lactate_DH-like"/>
</dbReference>
<keyword evidence="4" id="KW-1185">Reference proteome</keyword>
<dbReference type="Gene3D" id="3.30.1370.60">
    <property type="entry name" value="Hypothetical oxidoreductase yiak, domain 2"/>
    <property type="match status" value="1"/>
</dbReference>
<evidence type="ECO:0000256" key="1">
    <source>
        <dbReference type="ARBA" id="ARBA00006056"/>
    </source>
</evidence>
<protein>
    <submittedName>
        <fullName evidence="3">Ldh family oxidoreductase</fullName>
    </submittedName>
</protein>
<accession>A0A329QN81</accession>
<dbReference type="SUPFAM" id="SSF89733">
    <property type="entry name" value="L-sulfolactate dehydrogenase-like"/>
    <property type="match status" value="1"/>
</dbReference>
<evidence type="ECO:0000313" key="3">
    <source>
        <dbReference type="EMBL" id="RAW13814.1"/>
    </source>
</evidence>
<name>A0A329QN81_9ACTN</name>
<gene>
    <name evidence="3" type="ORF">DPM12_12490</name>
</gene>
<evidence type="ECO:0000256" key="2">
    <source>
        <dbReference type="ARBA" id="ARBA00023002"/>
    </source>
</evidence>
<dbReference type="Proteomes" id="UP000250462">
    <property type="component" value="Unassembled WGS sequence"/>
</dbReference>
<dbReference type="Gene3D" id="1.10.1530.10">
    <property type="match status" value="1"/>
</dbReference>
<keyword evidence="2" id="KW-0560">Oxidoreductase</keyword>
<proteinExistence type="inferred from homology"/>
<comment type="caution">
    <text evidence="3">The sequence shown here is derived from an EMBL/GenBank/DDBJ whole genome shotgun (WGS) entry which is preliminary data.</text>
</comment>
<dbReference type="PANTHER" id="PTHR11091:SF0">
    <property type="entry name" value="MALATE DEHYDROGENASE"/>
    <property type="match status" value="1"/>
</dbReference>
<sequence>MPIERRRVTMPTVGTDQLETFVREIFVAAGTPPGPAADVAEHLVSANLVGHDSHGVNRAPGYIRLVETGHIVPDAPIEVYDETDTTAVVDANWGLGFSATNHATDLATAKAHAHGTGAVTIRRQSHMGRLGWYSARAAERGVISFVVADSGRAPKVVAPLGGRARRLGTNPLSFGVPSELDGPLVLDMATSAVAQGKTRIAKARGELLPYPCIVAADGSLTRDPHALGEDDGGALLPFGGDQVHKGYGLSFMVEVFAGLLTGIGFSHDPGGFSNDGAFVAAFAVDRFRPLEEFTRDVRAFVDYLKDTPLADGHDEILYPGEVEARTAARRRDQGIDIDDPTWQRLVDVARRYAVEVPAAFDGH</sequence>
<dbReference type="InterPro" id="IPR036111">
    <property type="entry name" value="Mal/L-sulfo/L-lacto_DH-like_sf"/>
</dbReference>
<dbReference type="Pfam" id="PF02615">
    <property type="entry name" value="Ldh_2"/>
    <property type="match status" value="1"/>
</dbReference>
<dbReference type="InterPro" id="IPR043144">
    <property type="entry name" value="Mal/L-sulf/L-lact_DH-like_ah"/>
</dbReference>
<evidence type="ECO:0000313" key="4">
    <source>
        <dbReference type="Proteomes" id="UP000250462"/>
    </source>
</evidence>
<organism evidence="3 4">
    <name type="scientific">Phytoactinopolyspora halophila</name>
    <dbReference type="NCBI Taxonomy" id="1981511"/>
    <lineage>
        <taxon>Bacteria</taxon>
        <taxon>Bacillati</taxon>
        <taxon>Actinomycetota</taxon>
        <taxon>Actinomycetes</taxon>
        <taxon>Jiangellales</taxon>
        <taxon>Jiangellaceae</taxon>
        <taxon>Phytoactinopolyspora</taxon>
    </lineage>
</organism>
<dbReference type="AlphaFoldDB" id="A0A329QN81"/>
<dbReference type="EMBL" id="QMIG01000011">
    <property type="protein sequence ID" value="RAW13814.1"/>
    <property type="molecule type" value="Genomic_DNA"/>
</dbReference>
<comment type="similarity">
    <text evidence="1">Belongs to the LDH2/MDH2 oxidoreductase family.</text>
</comment>
<dbReference type="PANTHER" id="PTHR11091">
    <property type="entry name" value="OXIDOREDUCTASE-RELATED"/>
    <property type="match status" value="1"/>
</dbReference>
<dbReference type="GO" id="GO:0016491">
    <property type="term" value="F:oxidoreductase activity"/>
    <property type="evidence" value="ECO:0007669"/>
    <property type="project" value="UniProtKB-KW"/>
</dbReference>
<dbReference type="InterPro" id="IPR043143">
    <property type="entry name" value="Mal/L-sulf/L-lact_DH-like_NADP"/>
</dbReference>